<keyword evidence="1" id="KW-0732">Signal</keyword>
<feature type="chain" id="PRO_5012714136" evidence="1">
    <location>
        <begin position="25"/>
        <end position="165"/>
    </location>
</feature>
<feature type="signal peptide" evidence="1">
    <location>
        <begin position="1"/>
        <end position="24"/>
    </location>
</feature>
<keyword evidence="3" id="KW-1185">Reference proteome</keyword>
<dbReference type="OrthoDB" id="113484at2759"/>
<dbReference type="Proteomes" id="UP000198211">
    <property type="component" value="Unassembled WGS sequence"/>
</dbReference>
<evidence type="ECO:0000256" key="1">
    <source>
        <dbReference type="SAM" id="SignalP"/>
    </source>
</evidence>
<protein>
    <submittedName>
        <fullName evidence="2">RxLR effector protein</fullName>
    </submittedName>
</protein>
<proteinExistence type="predicted"/>
<dbReference type="EMBL" id="NBNE01001690">
    <property type="protein sequence ID" value="OWZ13029.1"/>
    <property type="molecule type" value="Genomic_DNA"/>
</dbReference>
<evidence type="ECO:0000313" key="2">
    <source>
        <dbReference type="EMBL" id="OWZ13029.1"/>
    </source>
</evidence>
<accession>A0A225W788</accession>
<name>A0A225W788_9STRA</name>
<sequence>MRSLLFQALVLIILVVSYTTHTYADTNENNIDREHRHLQNDITTTLGTHQTIEADDEERSPRFQGLSKFKNIVRGNTKSAATIQKNPKVIKEVEKFTSNTAVINELKRYPTTIKRLESLKNKPVVLESIQKAPVGKSVKKVETYLYRGQPSSPPGVMFLLSLFLI</sequence>
<feature type="non-terminal residue" evidence="2">
    <location>
        <position position="165"/>
    </location>
</feature>
<reference evidence="3" key="1">
    <citation type="submission" date="2017-03" db="EMBL/GenBank/DDBJ databases">
        <title>Phytopthora megakarya and P. palmivora, two closely related causual agents of cacao black pod achieved similar genome size and gene model numbers by different mechanisms.</title>
        <authorList>
            <person name="Ali S."/>
            <person name="Shao J."/>
            <person name="Larry D.J."/>
            <person name="Kronmiller B."/>
            <person name="Shen D."/>
            <person name="Strem M.D."/>
            <person name="Melnick R.L."/>
            <person name="Guiltinan M.J."/>
            <person name="Tyler B.M."/>
            <person name="Meinhardt L.W."/>
            <person name="Bailey B.A."/>
        </authorList>
    </citation>
    <scope>NUCLEOTIDE SEQUENCE [LARGE SCALE GENOMIC DNA]</scope>
    <source>
        <strain evidence="3">zdho120</strain>
    </source>
</reference>
<organism evidence="2 3">
    <name type="scientific">Phytophthora megakarya</name>
    <dbReference type="NCBI Taxonomy" id="4795"/>
    <lineage>
        <taxon>Eukaryota</taxon>
        <taxon>Sar</taxon>
        <taxon>Stramenopiles</taxon>
        <taxon>Oomycota</taxon>
        <taxon>Peronosporomycetes</taxon>
        <taxon>Peronosporales</taxon>
        <taxon>Peronosporaceae</taxon>
        <taxon>Phytophthora</taxon>
    </lineage>
</organism>
<gene>
    <name evidence="2" type="ORF">PHMEG_00013717</name>
</gene>
<evidence type="ECO:0000313" key="3">
    <source>
        <dbReference type="Proteomes" id="UP000198211"/>
    </source>
</evidence>
<comment type="caution">
    <text evidence="2">The sequence shown here is derived from an EMBL/GenBank/DDBJ whole genome shotgun (WGS) entry which is preliminary data.</text>
</comment>
<dbReference type="AlphaFoldDB" id="A0A225W788"/>